<dbReference type="Pfam" id="PF00482">
    <property type="entry name" value="T2SSF"/>
    <property type="match status" value="2"/>
</dbReference>
<dbReference type="PANTHER" id="PTHR30012:SF0">
    <property type="entry name" value="TYPE II SECRETION SYSTEM PROTEIN F-RELATED"/>
    <property type="match status" value="1"/>
</dbReference>
<sequence length="402" mass="43378">MTTYRYEAIDARGRRQRGLIDADSPRAARTLLRARDLVALSVQEAQPAAAQRRRWGRAPLAGERRATWTRQLASLVGAGLPLERALASLAEEAETPHERELVAHLRAEVHAGSPLATALAAYPRTFDDSYRAVVAAGEASGRLGTVLERLANELEAATALRQRLLSALLYPAIVTVFALAIVVFLMTYVVPQVAQAFSSGRRALPALTVAMLHASAFLRHWGWSVLALALLVGAGLAWARRQPVLRERLDRAWLAVPVWGRLSRQVDLTRLTATLALLTGAGVPLLRALHTAGATVRNHALRSDVAHVLTLVREGAPLAAALATRAAFAGPLVTFARLGEQTGQLSATLQRAAQQMAADVQRRTLRLATLLEPALIVGMGVIVLLIVLSVMLPIIQLNQLVR</sequence>
<keyword evidence="7 14" id="KW-0812">Transmembrane</keyword>
<keyword evidence="18" id="KW-1185">Reference proteome</keyword>
<evidence type="ECO:0000256" key="10">
    <source>
        <dbReference type="ARBA" id="ARBA00022927"/>
    </source>
</evidence>
<evidence type="ECO:0000313" key="17">
    <source>
        <dbReference type="EMBL" id="TSE31489.1"/>
    </source>
</evidence>
<dbReference type="InterPro" id="IPR003004">
    <property type="entry name" value="GspF/PilC"/>
</dbReference>
<proteinExistence type="inferred from homology"/>
<feature type="transmembrane region" description="Helical" evidence="15">
    <location>
        <begin position="168"/>
        <end position="190"/>
    </location>
</feature>
<comment type="function">
    <text evidence="1">Component of the type II secretion system inner membrane complex required for the energy-dependent secretion of extracellular factors such as proteases and toxins from the periplasm.</text>
</comment>
<evidence type="ECO:0000256" key="6">
    <source>
        <dbReference type="ARBA" id="ARBA00022519"/>
    </source>
</evidence>
<keyword evidence="6" id="KW-0997">Cell inner membrane</keyword>
<comment type="subcellular location">
    <subcellularLocation>
        <location evidence="2 14">Cell inner membrane</location>
        <topology evidence="2 14">Multi-pass membrane protein</topology>
    </subcellularLocation>
</comment>
<evidence type="ECO:0000256" key="4">
    <source>
        <dbReference type="ARBA" id="ARBA00022448"/>
    </source>
</evidence>
<dbReference type="InterPro" id="IPR011850">
    <property type="entry name" value="T2SS_GspF"/>
</dbReference>
<evidence type="ECO:0000256" key="1">
    <source>
        <dbReference type="ARBA" id="ARBA00002684"/>
    </source>
</evidence>
<evidence type="ECO:0000256" key="2">
    <source>
        <dbReference type="ARBA" id="ARBA00004429"/>
    </source>
</evidence>
<dbReference type="InterPro" id="IPR001992">
    <property type="entry name" value="T2SS_GspF/T4SS_PilC_CS"/>
</dbReference>
<feature type="transmembrane region" description="Helical" evidence="15">
    <location>
        <begin position="221"/>
        <end position="239"/>
    </location>
</feature>
<keyword evidence="12 15" id="KW-0472">Membrane</keyword>
<evidence type="ECO:0000256" key="3">
    <source>
        <dbReference type="ARBA" id="ARBA00005745"/>
    </source>
</evidence>
<feature type="domain" description="Type II secretion system protein GspF" evidence="16">
    <location>
        <begin position="68"/>
        <end position="191"/>
    </location>
</feature>
<dbReference type="FunFam" id="1.20.81.30:FF:000001">
    <property type="entry name" value="Type II secretion system protein F"/>
    <property type="match status" value="1"/>
</dbReference>
<dbReference type="AlphaFoldDB" id="A0A554X6M7"/>
<organism evidence="17 18">
    <name type="scientific">Tepidimonas charontis</name>
    <dbReference type="NCBI Taxonomy" id="2267262"/>
    <lineage>
        <taxon>Bacteria</taxon>
        <taxon>Pseudomonadati</taxon>
        <taxon>Pseudomonadota</taxon>
        <taxon>Betaproteobacteria</taxon>
        <taxon>Burkholderiales</taxon>
        <taxon>Tepidimonas</taxon>
    </lineage>
</organism>
<keyword evidence="5" id="KW-1003">Cell membrane</keyword>
<keyword evidence="4 14" id="KW-0813">Transport</keyword>
<protein>
    <recommendedName>
        <fullName evidence="13">General secretion pathway protein F</fullName>
    </recommendedName>
</protein>
<dbReference type="RefSeq" id="WP_144329142.1">
    <property type="nucleotide sequence ID" value="NZ_VJON01000045.1"/>
</dbReference>
<dbReference type="Proteomes" id="UP000318294">
    <property type="component" value="Unassembled WGS sequence"/>
</dbReference>
<comment type="caution">
    <text evidence="17">The sequence shown here is derived from an EMBL/GenBank/DDBJ whole genome shotgun (WGS) entry which is preliminary data.</text>
</comment>
<evidence type="ECO:0000256" key="11">
    <source>
        <dbReference type="ARBA" id="ARBA00022989"/>
    </source>
</evidence>
<evidence type="ECO:0000313" key="18">
    <source>
        <dbReference type="Proteomes" id="UP000318294"/>
    </source>
</evidence>
<evidence type="ECO:0000259" key="16">
    <source>
        <dbReference type="Pfam" id="PF00482"/>
    </source>
</evidence>
<keyword evidence="8" id="KW-0479">Metal-binding</keyword>
<evidence type="ECO:0000256" key="9">
    <source>
        <dbReference type="ARBA" id="ARBA00022837"/>
    </source>
</evidence>
<keyword evidence="9" id="KW-0106">Calcium</keyword>
<dbReference type="InterPro" id="IPR018076">
    <property type="entry name" value="T2SS_GspF_dom"/>
</dbReference>
<feature type="transmembrane region" description="Helical" evidence="15">
    <location>
        <begin position="370"/>
        <end position="395"/>
    </location>
</feature>
<gene>
    <name evidence="17" type="primary">epsF</name>
    <name evidence="17" type="ORF">Tchar_02278</name>
</gene>
<dbReference type="GO" id="GO:0005886">
    <property type="term" value="C:plasma membrane"/>
    <property type="evidence" value="ECO:0007669"/>
    <property type="project" value="UniProtKB-SubCell"/>
</dbReference>
<keyword evidence="10" id="KW-0653">Protein transport</keyword>
<evidence type="ECO:0000256" key="14">
    <source>
        <dbReference type="RuleBase" id="RU003923"/>
    </source>
</evidence>
<dbReference type="PRINTS" id="PR00812">
    <property type="entry name" value="BCTERIALGSPF"/>
</dbReference>
<dbReference type="NCBIfam" id="TIGR02120">
    <property type="entry name" value="GspF"/>
    <property type="match status" value="1"/>
</dbReference>
<dbReference type="OrthoDB" id="9805682at2"/>
<evidence type="ECO:0000256" key="5">
    <source>
        <dbReference type="ARBA" id="ARBA00022475"/>
    </source>
</evidence>
<accession>A0A554X6M7</accession>
<evidence type="ECO:0000256" key="15">
    <source>
        <dbReference type="SAM" id="Phobius"/>
    </source>
</evidence>
<reference evidence="17 18" key="1">
    <citation type="submission" date="2019-07" db="EMBL/GenBank/DDBJ databases">
        <title>Tepidimonas charontis SPSP-6 draft genome.</title>
        <authorList>
            <person name="Da Costa M.S."/>
            <person name="Froufe H.J.C."/>
            <person name="Egas C."/>
            <person name="Albuquerque L."/>
        </authorList>
    </citation>
    <scope>NUCLEOTIDE SEQUENCE [LARGE SCALE GENOMIC DNA]</scope>
    <source>
        <strain evidence="17 18">SPSP-6</strain>
    </source>
</reference>
<dbReference type="GO" id="GO:0046872">
    <property type="term" value="F:metal ion binding"/>
    <property type="evidence" value="ECO:0007669"/>
    <property type="project" value="UniProtKB-KW"/>
</dbReference>
<dbReference type="EMBL" id="VJON01000045">
    <property type="protein sequence ID" value="TSE31489.1"/>
    <property type="molecule type" value="Genomic_DNA"/>
</dbReference>
<evidence type="ECO:0000256" key="12">
    <source>
        <dbReference type="ARBA" id="ARBA00023136"/>
    </source>
</evidence>
<dbReference type="Gene3D" id="1.20.81.30">
    <property type="entry name" value="Type II secretion system (T2SS), domain F"/>
    <property type="match status" value="2"/>
</dbReference>
<dbReference type="InterPro" id="IPR042094">
    <property type="entry name" value="T2SS_GspF_sf"/>
</dbReference>
<evidence type="ECO:0000256" key="8">
    <source>
        <dbReference type="ARBA" id="ARBA00022723"/>
    </source>
</evidence>
<name>A0A554X6M7_9BURK</name>
<evidence type="ECO:0000256" key="13">
    <source>
        <dbReference type="ARBA" id="ARBA00030750"/>
    </source>
</evidence>
<evidence type="ECO:0000256" key="7">
    <source>
        <dbReference type="ARBA" id="ARBA00022692"/>
    </source>
</evidence>
<feature type="domain" description="Type II secretion system protein GspF" evidence="16">
    <location>
        <begin position="272"/>
        <end position="393"/>
    </location>
</feature>
<dbReference type="GO" id="GO:0015628">
    <property type="term" value="P:protein secretion by the type II secretion system"/>
    <property type="evidence" value="ECO:0007669"/>
    <property type="project" value="InterPro"/>
</dbReference>
<dbReference type="GO" id="GO:0015627">
    <property type="term" value="C:type II protein secretion system complex"/>
    <property type="evidence" value="ECO:0007669"/>
    <property type="project" value="InterPro"/>
</dbReference>
<dbReference type="PROSITE" id="PS00874">
    <property type="entry name" value="T2SP_F"/>
    <property type="match status" value="1"/>
</dbReference>
<comment type="similarity">
    <text evidence="3 14">Belongs to the GSP F family.</text>
</comment>
<keyword evidence="11 15" id="KW-1133">Transmembrane helix</keyword>
<dbReference type="PANTHER" id="PTHR30012">
    <property type="entry name" value="GENERAL SECRETION PATHWAY PROTEIN"/>
    <property type="match status" value="1"/>
</dbReference>